<evidence type="ECO:0000256" key="2">
    <source>
        <dbReference type="SAM" id="SignalP"/>
    </source>
</evidence>
<evidence type="ECO:0000313" key="5">
    <source>
        <dbReference type="WBParaSite" id="HPBE_0001109801-mRNA-1"/>
    </source>
</evidence>
<dbReference type="WBParaSite" id="HPBE_0001109801-mRNA-1">
    <property type="protein sequence ID" value="HPBE_0001109801-mRNA-1"/>
    <property type="gene ID" value="HPBE_0001109801"/>
</dbReference>
<feature type="chain" id="PRO_5044596590" evidence="2">
    <location>
        <begin position="19"/>
        <end position="324"/>
    </location>
</feature>
<feature type="region of interest" description="Disordered" evidence="1">
    <location>
        <begin position="296"/>
        <end position="324"/>
    </location>
</feature>
<evidence type="ECO:0000313" key="4">
    <source>
        <dbReference type="Proteomes" id="UP000050761"/>
    </source>
</evidence>
<sequence>MIGCLLLLDLFRWLAAHSHPCLLKCKDNYVNGMQYSMENMSSGWNLDVITPLHFLISHESNPAQVFVHMDSACRSIFAYDTCIIGKNYEACGMKAGRFMSKLTQQISKKCKSPPPQGARTINHSVSPSRSSATCATTARPAAQFQPYLSSLSSDPVLMSGDGEMNVAEKDQPVLSTTGPTVDRSILRSLSSTGGTIGTLPEGAICLFLSVCTSFVLNVLHLSDGATDNSFFDVIETTNLQQERLTHGGQSTTNRPMKIGPGILIPIEGEFVMISPGNPNGRVEDIYQLFELRPFSHDPRPVGQQPPNLVQNPSKKDMKLTWLQH</sequence>
<dbReference type="AlphaFoldDB" id="A0A3P8A9I7"/>
<proteinExistence type="predicted"/>
<organism evidence="3">
    <name type="scientific">Heligmosomoides polygyrus</name>
    <name type="common">Parasitic roundworm</name>
    <dbReference type="NCBI Taxonomy" id="6339"/>
    <lineage>
        <taxon>Eukaryota</taxon>
        <taxon>Metazoa</taxon>
        <taxon>Ecdysozoa</taxon>
        <taxon>Nematoda</taxon>
        <taxon>Chromadorea</taxon>
        <taxon>Rhabditida</taxon>
        <taxon>Rhabditina</taxon>
        <taxon>Rhabditomorpha</taxon>
        <taxon>Strongyloidea</taxon>
        <taxon>Heligmosomidae</taxon>
        <taxon>Heligmosomoides</taxon>
    </lineage>
</organism>
<keyword evidence="2" id="KW-0732">Signal</keyword>
<dbReference type="EMBL" id="UZAH01026984">
    <property type="protein sequence ID" value="VDO87433.1"/>
    <property type="molecule type" value="Genomic_DNA"/>
</dbReference>
<keyword evidence="4" id="KW-1185">Reference proteome</keyword>
<reference evidence="5" key="2">
    <citation type="submission" date="2019-09" db="UniProtKB">
        <authorList>
            <consortium name="WormBaseParasite"/>
        </authorList>
    </citation>
    <scope>IDENTIFICATION</scope>
</reference>
<protein>
    <submittedName>
        <fullName evidence="5">Peptidylprolyl isomerase</fullName>
    </submittedName>
</protein>
<evidence type="ECO:0000256" key="1">
    <source>
        <dbReference type="SAM" id="MobiDB-lite"/>
    </source>
</evidence>
<accession>A0A3P8A9I7</accession>
<feature type="signal peptide" evidence="2">
    <location>
        <begin position="1"/>
        <end position="18"/>
    </location>
</feature>
<dbReference type="Proteomes" id="UP000050761">
    <property type="component" value="Unassembled WGS sequence"/>
</dbReference>
<name>A0A3P8A9I7_HELPZ</name>
<feature type="region of interest" description="Disordered" evidence="1">
    <location>
        <begin position="109"/>
        <end position="129"/>
    </location>
</feature>
<dbReference type="OrthoDB" id="5773441at2759"/>
<gene>
    <name evidence="3" type="ORF">HPBE_LOCUS11099</name>
</gene>
<evidence type="ECO:0000313" key="3">
    <source>
        <dbReference type="EMBL" id="VDO87433.1"/>
    </source>
</evidence>
<reference evidence="3 4" key="1">
    <citation type="submission" date="2018-11" db="EMBL/GenBank/DDBJ databases">
        <authorList>
            <consortium name="Pathogen Informatics"/>
        </authorList>
    </citation>
    <scope>NUCLEOTIDE SEQUENCE [LARGE SCALE GENOMIC DNA]</scope>
</reference>
<feature type="compositionally biased region" description="Polar residues" evidence="1">
    <location>
        <begin position="119"/>
        <end position="129"/>
    </location>
</feature>